<protein>
    <submittedName>
        <fullName evidence="1">Uncharacterized protein</fullName>
    </submittedName>
</protein>
<reference evidence="1 2" key="1">
    <citation type="submission" date="2019-03" db="EMBL/GenBank/DDBJ databases">
        <authorList>
            <person name="Kim M.K.M."/>
        </authorList>
    </citation>
    <scope>NUCLEOTIDE SEQUENCE [LARGE SCALE GENOMIC DNA]</scope>
    <source>
        <strain evidence="1 2">18JY15-6</strain>
    </source>
</reference>
<dbReference type="AlphaFoldDB" id="A0A4R1BWD9"/>
<keyword evidence="2" id="KW-1185">Reference proteome</keyword>
<dbReference type="EMBL" id="SJZJ01000031">
    <property type="protein sequence ID" value="TCJ21666.1"/>
    <property type="molecule type" value="Genomic_DNA"/>
</dbReference>
<dbReference type="Proteomes" id="UP000295453">
    <property type="component" value="Unassembled WGS sequence"/>
</dbReference>
<dbReference type="OrthoDB" id="5137846at2"/>
<proteinExistence type="predicted"/>
<comment type="caution">
    <text evidence="1">The sequence shown here is derived from an EMBL/GenBank/DDBJ whole genome shotgun (WGS) entry which is preliminary data.</text>
</comment>
<organism evidence="1 2">
    <name type="scientific">Nocardioides jejuensis</name>
    <dbReference type="NCBI Taxonomy" id="2502782"/>
    <lineage>
        <taxon>Bacteria</taxon>
        <taxon>Bacillati</taxon>
        <taxon>Actinomycetota</taxon>
        <taxon>Actinomycetes</taxon>
        <taxon>Propionibacteriales</taxon>
        <taxon>Nocardioidaceae</taxon>
        <taxon>Nocardioides</taxon>
    </lineage>
</organism>
<accession>A0A4R1BWD9</accession>
<evidence type="ECO:0000313" key="2">
    <source>
        <dbReference type="Proteomes" id="UP000295453"/>
    </source>
</evidence>
<gene>
    <name evidence="1" type="ORF">EPD65_14660</name>
</gene>
<evidence type="ECO:0000313" key="1">
    <source>
        <dbReference type="EMBL" id="TCJ21666.1"/>
    </source>
</evidence>
<name>A0A4R1BWD9_9ACTN</name>
<dbReference type="RefSeq" id="WP_131585440.1">
    <property type="nucleotide sequence ID" value="NZ_SJZJ01000031.1"/>
</dbReference>
<sequence length="367" mass="39559">MSAQSTATERRRIAISALARELDGSNPASSAARLSEMLDTPRQMIVSADIDGLVSAAMLASVAPSWNVVGLVASSSKWLLHPSVSNEPPAGLVAVDLFSLNHDSISNHVVKYGAKRPMLLNLRAEWQAWDAAVAVAAQKRLFAVPSIWAGTQGCYDDAAKADSSKWKYPLGTAQILLALLEAADRPPKFFDRHYLPWLVANCDGGVSTYTKYAANARVWWAVMAGAVGPASLTEQVFRLVDGMRPHDFLDTVNALDRERQASGLDPWLNDDWNLANSQATTIERCLRWLADLTGWRDPLLGGIDSFAGWVEKPVKASGAVYIGGANVTTKSTEAAAVASLQGARSALNANFYHGGFSGSRFNWIGGW</sequence>